<evidence type="ECO:0000256" key="1">
    <source>
        <dbReference type="SAM" id="Phobius"/>
    </source>
</evidence>
<keyword evidence="1" id="KW-0472">Membrane</keyword>
<dbReference type="InterPro" id="IPR025588">
    <property type="entry name" value="YcxB-like_C"/>
</dbReference>
<feature type="transmembrane region" description="Helical" evidence="1">
    <location>
        <begin position="31"/>
        <end position="51"/>
    </location>
</feature>
<keyword evidence="4" id="KW-1185">Reference proteome</keyword>
<dbReference type="STRING" id="1130080.SAMN04488113_1374"/>
<feature type="domain" description="YcxB-like C-terminal" evidence="2">
    <location>
        <begin position="108"/>
        <end position="160"/>
    </location>
</feature>
<dbReference type="EMBL" id="FNYW01000037">
    <property type="protein sequence ID" value="SEI95471.1"/>
    <property type="molecule type" value="Genomic_DNA"/>
</dbReference>
<organism evidence="3 4">
    <name type="scientific">Alkalibacterium gilvum</name>
    <dbReference type="NCBI Taxonomy" id="1130080"/>
    <lineage>
        <taxon>Bacteria</taxon>
        <taxon>Bacillati</taxon>
        <taxon>Bacillota</taxon>
        <taxon>Bacilli</taxon>
        <taxon>Lactobacillales</taxon>
        <taxon>Carnobacteriaceae</taxon>
        <taxon>Alkalibacterium</taxon>
    </lineage>
</organism>
<evidence type="ECO:0000313" key="3">
    <source>
        <dbReference type="EMBL" id="SEI95471.1"/>
    </source>
</evidence>
<name>A0A1H6UTD3_9LACT</name>
<gene>
    <name evidence="3" type="ORF">SAMN04488113_1374</name>
</gene>
<feature type="transmembrane region" description="Helical" evidence="1">
    <location>
        <begin position="57"/>
        <end position="75"/>
    </location>
</feature>
<dbReference type="RefSeq" id="WP_091636048.1">
    <property type="nucleotide sequence ID" value="NZ_FNYW01000037.1"/>
</dbReference>
<dbReference type="Proteomes" id="UP000198564">
    <property type="component" value="Unassembled WGS sequence"/>
</dbReference>
<evidence type="ECO:0000313" key="4">
    <source>
        <dbReference type="Proteomes" id="UP000198564"/>
    </source>
</evidence>
<dbReference type="AlphaFoldDB" id="A0A1H6UTD3"/>
<accession>A0A1H6UTD3</accession>
<reference evidence="4" key="1">
    <citation type="submission" date="2016-10" db="EMBL/GenBank/DDBJ databases">
        <authorList>
            <person name="Varghese N."/>
            <person name="Submissions S."/>
        </authorList>
    </citation>
    <scope>NUCLEOTIDE SEQUENCE [LARGE SCALE GENOMIC DNA]</scope>
    <source>
        <strain evidence="4">DSM 25751</strain>
    </source>
</reference>
<dbReference type="Pfam" id="PF14317">
    <property type="entry name" value="YcxB"/>
    <property type="match status" value="1"/>
</dbReference>
<keyword evidence="1" id="KW-0812">Transmembrane</keyword>
<protein>
    <submittedName>
        <fullName evidence="3">YcxB-like protein</fullName>
    </submittedName>
</protein>
<dbReference type="OrthoDB" id="339559at2"/>
<keyword evidence="1" id="KW-1133">Transmembrane helix</keyword>
<sequence length="167" mass="19785">MTIHYEITQKDFVNFNLYYIENSNTQRKNYLSVRILIPLVFSVLLFIMGTILFNQPVIYWTIISMGIFGLWFLYFPKQYHNLIAKEAEKKLSKGSFKNMLGEKNMHIDEVAITITGDKQNEKVKVEDIETIEQYKDMIIIYYSDKQVIIVPTRSLSWEEIRIVSILK</sequence>
<evidence type="ECO:0000259" key="2">
    <source>
        <dbReference type="Pfam" id="PF14317"/>
    </source>
</evidence>
<proteinExistence type="predicted"/>